<dbReference type="PATRIC" id="fig|1172190.3.peg.1278"/>
<evidence type="ECO:0000256" key="1">
    <source>
        <dbReference type="SAM" id="Phobius"/>
    </source>
</evidence>
<protein>
    <recommendedName>
        <fullName evidence="4">Protein containing prepilin-type N-cleavage/methylation domain protein</fullName>
    </recommendedName>
</protein>
<evidence type="ECO:0000313" key="2">
    <source>
        <dbReference type="EMBL" id="EQB39658.1"/>
    </source>
</evidence>
<dbReference type="EMBL" id="AUPZ01000007">
    <property type="protein sequence ID" value="EQB39658.1"/>
    <property type="molecule type" value="Genomic_DNA"/>
</dbReference>
<dbReference type="InterPro" id="IPR045584">
    <property type="entry name" value="Pilin-like"/>
</dbReference>
<name>T0L1M4_9BACT</name>
<keyword evidence="1" id="KW-0472">Membrane</keyword>
<gene>
    <name evidence="2" type="ORF">M947_06595</name>
</gene>
<accession>T0L1M4</accession>
<dbReference type="InterPro" id="IPR012902">
    <property type="entry name" value="N_methyl_site"/>
</dbReference>
<feature type="transmembrane region" description="Helical" evidence="1">
    <location>
        <begin position="12"/>
        <end position="34"/>
    </location>
</feature>
<dbReference type="OrthoDB" id="5372496at2"/>
<comment type="caution">
    <text evidence="2">The sequence shown here is derived from an EMBL/GenBank/DDBJ whole genome shotgun (WGS) entry which is preliminary data.</text>
</comment>
<evidence type="ECO:0000313" key="3">
    <source>
        <dbReference type="Proteomes" id="UP000015520"/>
    </source>
</evidence>
<proteinExistence type="predicted"/>
<evidence type="ECO:0008006" key="4">
    <source>
        <dbReference type="Google" id="ProtNLM"/>
    </source>
</evidence>
<keyword evidence="1" id="KW-1133">Transmembrane helix</keyword>
<sequence length="293" mass="32287">MKNRFAFTMIELIFVIVIMGILAKFGVEFLAQAYNNFILSKTNNALQSQSAAAVETIASRLQYRIKDSIIARENALNFQALPSSTYGDNARVLEWVASDIEGFRGNKWPLWSGIIDLNASTATLLKSPETNTTALNAQIESLSYNDSTINDAALYFVGSDSDINGYGWGGAITDQNSVMHPIRAGSIDEFVPVRGDNGNANDFVGIDVYEYYQLAWTAYAVVHSADGNLTLHYDYQPWQGESYIGANTKRALIMQNVSTFRFKAIGSVVKIQVCVDGNITDGGYSICKEKTIF</sequence>
<dbReference type="AlphaFoldDB" id="T0L1M4"/>
<keyword evidence="1" id="KW-0812">Transmembrane</keyword>
<dbReference type="SUPFAM" id="SSF54523">
    <property type="entry name" value="Pili subunits"/>
    <property type="match status" value="1"/>
</dbReference>
<dbReference type="Proteomes" id="UP000015520">
    <property type="component" value="Unassembled WGS sequence"/>
</dbReference>
<reference evidence="2 3" key="1">
    <citation type="submission" date="2013-07" db="EMBL/GenBank/DDBJ databases">
        <title>Sulfurimonas hongkongensis AST-10 Genome Sequencing.</title>
        <authorList>
            <person name="Cai L."/>
            <person name="Zhang T."/>
        </authorList>
    </citation>
    <scope>NUCLEOTIDE SEQUENCE [LARGE SCALE GENOMIC DNA]</scope>
    <source>
        <strain evidence="2 3">AST-10</strain>
    </source>
</reference>
<keyword evidence="3" id="KW-1185">Reference proteome</keyword>
<organism evidence="2 3">
    <name type="scientific">Sulfurimonas hongkongensis</name>
    <dbReference type="NCBI Taxonomy" id="1172190"/>
    <lineage>
        <taxon>Bacteria</taxon>
        <taxon>Pseudomonadati</taxon>
        <taxon>Campylobacterota</taxon>
        <taxon>Epsilonproteobacteria</taxon>
        <taxon>Campylobacterales</taxon>
        <taxon>Sulfurimonadaceae</taxon>
        <taxon>Sulfurimonas</taxon>
    </lineage>
</organism>
<dbReference type="NCBIfam" id="TIGR02532">
    <property type="entry name" value="IV_pilin_GFxxxE"/>
    <property type="match status" value="1"/>
</dbReference>
<dbReference type="RefSeq" id="WP_021287581.1">
    <property type="nucleotide sequence ID" value="NZ_AUPZ01000007.1"/>
</dbReference>
<dbReference type="STRING" id="1172190.M947_06595"/>
<dbReference type="eggNOG" id="COG4968">
    <property type="taxonomic scope" value="Bacteria"/>
</dbReference>